<proteinExistence type="predicted"/>
<dbReference type="Proteomes" id="UP000325313">
    <property type="component" value="Unassembled WGS sequence"/>
</dbReference>
<dbReference type="EMBL" id="VDEP01000105">
    <property type="protein sequence ID" value="KAA1130976.1"/>
    <property type="molecule type" value="Genomic_DNA"/>
</dbReference>
<gene>
    <name evidence="1" type="ORF">PGTUg99_019497</name>
</gene>
<organism evidence="1 2">
    <name type="scientific">Puccinia graminis f. sp. tritici</name>
    <dbReference type="NCBI Taxonomy" id="56615"/>
    <lineage>
        <taxon>Eukaryota</taxon>
        <taxon>Fungi</taxon>
        <taxon>Dikarya</taxon>
        <taxon>Basidiomycota</taxon>
        <taxon>Pucciniomycotina</taxon>
        <taxon>Pucciniomycetes</taxon>
        <taxon>Pucciniales</taxon>
        <taxon>Pucciniaceae</taxon>
        <taxon>Puccinia</taxon>
    </lineage>
</organism>
<dbReference type="AlphaFoldDB" id="A0A5B0RY82"/>
<evidence type="ECO:0000313" key="1">
    <source>
        <dbReference type="EMBL" id="KAA1130976.1"/>
    </source>
</evidence>
<protein>
    <submittedName>
        <fullName evidence="1">Uncharacterized protein</fullName>
    </submittedName>
</protein>
<evidence type="ECO:0000313" key="2">
    <source>
        <dbReference type="Proteomes" id="UP000325313"/>
    </source>
</evidence>
<accession>A0A5B0RY82</accession>
<reference evidence="1 2" key="1">
    <citation type="submission" date="2019-05" db="EMBL/GenBank/DDBJ databases">
        <title>Emergence of the Ug99 lineage of the wheat stem rust pathogen through somatic hybridization.</title>
        <authorList>
            <person name="Li F."/>
            <person name="Upadhyaya N.M."/>
            <person name="Sperschneider J."/>
            <person name="Matny O."/>
            <person name="Nguyen-Phuc H."/>
            <person name="Mago R."/>
            <person name="Raley C."/>
            <person name="Miller M.E."/>
            <person name="Silverstein K.A.T."/>
            <person name="Henningsen E."/>
            <person name="Hirsch C.D."/>
            <person name="Visser B."/>
            <person name="Pretorius Z.A."/>
            <person name="Steffenson B.J."/>
            <person name="Schwessinger B."/>
            <person name="Dodds P.N."/>
            <person name="Figueroa M."/>
        </authorList>
    </citation>
    <scope>NUCLEOTIDE SEQUENCE [LARGE SCALE GENOMIC DNA]</scope>
    <source>
        <strain evidence="1 2">Ug99</strain>
    </source>
</reference>
<comment type="caution">
    <text evidence="1">The sequence shown here is derived from an EMBL/GenBank/DDBJ whole genome shotgun (WGS) entry which is preliminary data.</text>
</comment>
<name>A0A5B0RY82_PUCGR</name>
<sequence length="150" mass="16570">MAPSNCYDVDSNAESPERFGGIIGSNQRARWSVGRNEVENQDGSDGDWLKRGPWVWCKNLSKAFSHLPNDHILYTAYILHSPSPIQSSRLTIAEDINVCKAITETSADFDFKSPTIGPSSATLSIAHLLITTNLSILSCISFRYLTSSKF</sequence>